<feature type="transmembrane region" description="Helical" evidence="1">
    <location>
        <begin position="100"/>
        <end position="119"/>
    </location>
</feature>
<dbReference type="EMBL" id="CYXP01000008">
    <property type="protein sequence ID" value="CUN29158.1"/>
    <property type="molecule type" value="Genomic_DNA"/>
</dbReference>
<protein>
    <submittedName>
        <fullName evidence="4">Acyltransferase family protein</fullName>
    </submittedName>
    <submittedName>
        <fullName evidence="3">Fucose 4-O-acetylase and related acetyltransferases</fullName>
    </submittedName>
</protein>
<feature type="transmembrane region" description="Helical" evidence="1">
    <location>
        <begin position="255"/>
        <end position="276"/>
    </location>
</feature>
<name>A0A173VT71_PARDI</name>
<evidence type="ECO:0000313" key="4">
    <source>
        <dbReference type="EMBL" id="MSB73980.1"/>
    </source>
</evidence>
<dbReference type="AlphaFoldDB" id="A0A173VT71"/>
<dbReference type="RefSeq" id="WP_005854924.1">
    <property type="nucleotide sequence ID" value="NZ_BQOC01000001.1"/>
</dbReference>
<dbReference type="InterPro" id="IPR052734">
    <property type="entry name" value="Nod_factor_acetyltransferase"/>
</dbReference>
<evidence type="ECO:0000313" key="6">
    <source>
        <dbReference type="Proteomes" id="UP000441609"/>
    </source>
</evidence>
<sequence length="353" mass="41665">MMDSINLKRKVYLEDVVVLRLSLIVLLVLYHSFCIFSGAWEVPKDYPLIPIYWWIAKTSYSFMLETFVFISGYLFGFQVQKNGIGIICFKNTILKKAKRLLLPCFFFGVIYYTVFYDLSKPVYEISYSIMCGTGHLWFLPMLFWCFTEIYLIERLKVSYKVVLPLLALVALCSFIPLPFRMSNSMYYSLFFYIGYCIKRYSWGVRRFFTKRSFVSFGILYLISFVIFNVINNYLVVKLLNVNIFNKLFHVLYMKFFTLCYSLFGMLMIFSGINWLFKESRIKLNGIMIKLSGLCFGVYICQQFILKIIYYQMGGLNKIDPVFLPWIGFVITLALSLFISHYILKTRLGRFLIG</sequence>
<reference evidence="4 6" key="2">
    <citation type="journal article" date="2019" name="Nat. Med.">
        <title>A library of human gut bacterial isolates paired with longitudinal multiomics data enables mechanistic microbiome research.</title>
        <authorList>
            <person name="Poyet M."/>
            <person name="Groussin M."/>
            <person name="Gibbons S.M."/>
            <person name="Avila-Pacheco J."/>
            <person name="Jiang X."/>
            <person name="Kearney S.M."/>
            <person name="Perrotta A.R."/>
            <person name="Berdy B."/>
            <person name="Zhao S."/>
            <person name="Lieberman T.D."/>
            <person name="Swanson P.K."/>
            <person name="Smith M."/>
            <person name="Roesemann S."/>
            <person name="Alexander J.E."/>
            <person name="Rich S.A."/>
            <person name="Livny J."/>
            <person name="Vlamakis H."/>
            <person name="Clish C."/>
            <person name="Bullock K."/>
            <person name="Deik A."/>
            <person name="Scott J."/>
            <person name="Pierce K.A."/>
            <person name="Xavier R.J."/>
            <person name="Alm E.J."/>
        </authorList>
    </citation>
    <scope>NUCLEOTIDE SEQUENCE [LARGE SCALE GENOMIC DNA]</scope>
    <source>
        <strain evidence="4 6">BIOML-A20</strain>
    </source>
</reference>
<keyword evidence="1" id="KW-0812">Transmembrane</keyword>
<feature type="transmembrane region" description="Helical" evidence="1">
    <location>
        <begin position="288"/>
        <end position="310"/>
    </location>
</feature>
<evidence type="ECO:0000313" key="5">
    <source>
        <dbReference type="Proteomes" id="UP000095591"/>
    </source>
</evidence>
<dbReference type="Proteomes" id="UP000095591">
    <property type="component" value="Unassembled WGS sequence"/>
</dbReference>
<reference evidence="3 5" key="1">
    <citation type="submission" date="2015-09" db="EMBL/GenBank/DDBJ databases">
        <authorList>
            <consortium name="Pathogen Informatics"/>
        </authorList>
    </citation>
    <scope>NUCLEOTIDE SEQUENCE [LARGE SCALE GENOMIC DNA]</scope>
    <source>
        <strain evidence="3 5">2789STDY5608872</strain>
    </source>
</reference>
<feature type="domain" description="Acyltransferase 3" evidence="2">
    <location>
        <begin position="18"/>
        <end position="339"/>
    </location>
</feature>
<dbReference type="OrthoDB" id="9816048at2"/>
<organism evidence="3 5">
    <name type="scientific">Parabacteroides distasonis</name>
    <dbReference type="NCBI Taxonomy" id="823"/>
    <lineage>
        <taxon>Bacteria</taxon>
        <taxon>Pseudomonadati</taxon>
        <taxon>Bacteroidota</taxon>
        <taxon>Bacteroidia</taxon>
        <taxon>Bacteroidales</taxon>
        <taxon>Tannerellaceae</taxon>
        <taxon>Parabacteroides</taxon>
    </lineage>
</organism>
<dbReference type="GO" id="GO:0016747">
    <property type="term" value="F:acyltransferase activity, transferring groups other than amino-acyl groups"/>
    <property type="evidence" value="ECO:0007669"/>
    <property type="project" value="InterPro"/>
</dbReference>
<evidence type="ECO:0000256" key="1">
    <source>
        <dbReference type="SAM" id="Phobius"/>
    </source>
</evidence>
<feature type="transmembrane region" description="Helical" evidence="1">
    <location>
        <begin position="157"/>
        <end position="179"/>
    </location>
</feature>
<feature type="transmembrane region" description="Helical" evidence="1">
    <location>
        <begin position="213"/>
        <end position="235"/>
    </location>
</feature>
<evidence type="ECO:0000259" key="2">
    <source>
        <dbReference type="Pfam" id="PF01757"/>
    </source>
</evidence>
<accession>A0A173VT71</accession>
<keyword evidence="3" id="KW-0808">Transferase</keyword>
<feature type="transmembrane region" description="Helical" evidence="1">
    <location>
        <begin position="21"/>
        <end position="40"/>
    </location>
</feature>
<dbReference type="Proteomes" id="UP000441609">
    <property type="component" value="Unassembled WGS sequence"/>
</dbReference>
<feature type="transmembrane region" description="Helical" evidence="1">
    <location>
        <begin position="125"/>
        <end position="145"/>
    </location>
</feature>
<dbReference type="EMBL" id="WKMO01000010">
    <property type="protein sequence ID" value="MSB73980.1"/>
    <property type="molecule type" value="Genomic_DNA"/>
</dbReference>
<feature type="transmembrane region" description="Helical" evidence="1">
    <location>
        <begin position="60"/>
        <end position="79"/>
    </location>
</feature>
<feature type="transmembrane region" description="Helical" evidence="1">
    <location>
        <begin position="185"/>
        <end position="201"/>
    </location>
</feature>
<keyword evidence="1" id="KW-1133">Transmembrane helix</keyword>
<feature type="transmembrane region" description="Helical" evidence="1">
    <location>
        <begin position="322"/>
        <end position="343"/>
    </location>
</feature>
<evidence type="ECO:0000313" key="3">
    <source>
        <dbReference type="EMBL" id="CUN29158.1"/>
    </source>
</evidence>
<dbReference type="PANTHER" id="PTHR37312:SF1">
    <property type="entry name" value="MEMBRANE-BOUND ACYLTRANSFERASE YKRP-RELATED"/>
    <property type="match status" value="1"/>
</dbReference>
<dbReference type="Pfam" id="PF01757">
    <property type="entry name" value="Acyl_transf_3"/>
    <property type="match status" value="1"/>
</dbReference>
<proteinExistence type="predicted"/>
<gene>
    <name evidence="3" type="ORF">ERS852429_03371</name>
    <name evidence="4" type="ORF">GKD70_11950</name>
</gene>
<dbReference type="PANTHER" id="PTHR37312">
    <property type="entry name" value="MEMBRANE-BOUND ACYLTRANSFERASE YKRP-RELATED"/>
    <property type="match status" value="1"/>
</dbReference>
<keyword evidence="1" id="KW-0472">Membrane</keyword>
<dbReference type="InterPro" id="IPR002656">
    <property type="entry name" value="Acyl_transf_3_dom"/>
</dbReference>
<keyword evidence="4" id="KW-0012">Acyltransferase</keyword>